<protein>
    <submittedName>
        <fullName evidence="1">Uncharacterized protein</fullName>
    </submittedName>
</protein>
<reference evidence="1" key="1">
    <citation type="submission" date="2022-04" db="EMBL/GenBank/DDBJ databases">
        <title>Genome of the entomopathogenic fungus Entomophthora muscae.</title>
        <authorList>
            <person name="Elya C."/>
            <person name="Lovett B.R."/>
            <person name="Lee E."/>
            <person name="Macias A.M."/>
            <person name="Hajek A.E."/>
            <person name="De Bivort B.L."/>
            <person name="Kasson M.T."/>
            <person name="De Fine Licht H.H."/>
            <person name="Stajich J.E."/>
        </authorList>
    </citation>
    <scope>NUCLEOTIDE SEQUENCE</scope>
    <source>
        <strain evidence="1">Berkeley</strain>
    </source>
</reference>
<proteinExistence type="predicted"/>
<dbReference type="EMBL" id="QTSX02006470">
    <property type="protein sequence ID" value="KAJ9054054.1"/>
    <property type="molecule type" value="Genomic_DNA"/>
</dbReference>
<gene>
    <name evidence="1" type="ORF">DSO57_1018471</name>
</gene>
<keyword evidence="2" id="KW-1185">Reference proteome</keyword>
<accession>A0ACC2RVB9</accession>
<evidence type="ECO:0000313" key="2">
    <source>
        <dbReference type="Proteomes" id="UP001165960"/>
    </source>
</evidence>
<sequence>MYLVRVNKDPQVTVIPESLILPDPSSPFPQTPPTAPVVSPQLLVIGPASSSEETPPLALLGTLLHNFWWPSTLHQMARRSVLSCLLTPNSMVPILLRIG</sequence>
<evidence type="ECO:0000313" key="1">
    <source>
        <dbReference type="EMBL" id="KAJ9054054.1"/>
    </source>
</evidence>
<name>A0ACC2RVB9_9FUNG</name>
<dbReference type="Proteomes" id="UP001165960">
    <property type="component" value="Unassembled WGS sequence"/>
</dbReference>
<comment type="caution">
    <text evidence="1">The sequence shown here is derived from an EMBL/GenBank/DDBJ whole genome shotgun (WGS) entry which is preliminary data.</text>
</comment>
<organism evidence="1 2">
    <name type="scientific">Entomophthora muscae</name>
    <dbReference type="NCBI Taxonomy" id="34485"/>
    <lineage>
        <taxon>Eukaryota</taxon>
        <taxon>Fungi</taxon>
        <taxon>Fungi incertae sedis</taxon>
        <taxon>Zoopagomycota</taxon>
        <taxon>Entomophthoromycotina</taxon>
        <taxon>Entomophthoromycetes</taxon>
        <taxon>Entomophthorales</taxon>
        <taxon>Entomophthoraceae</taxon>
        <taxon>Entomophthora</taxon>
    </lineage>
</organism>